<evidence type="ECO:0000313" key="4">
    <source>
        <dbReference type="Proteomes" id="UP000438448"/>
    </source>
</evidence>
<dbReference type="AlphaFoldDB" id="A0A7K0D344"/>
<name>A0A7K0D344_9NOCA</name>
<dbReference type="Pfam" id="PF00092">
    <property type="entry name" value="VWA"/>
    <property type="match status" value="1"/>
</dbReference>
<dbReference type="SUPFAM" id="SSF53300">
    <property type="entry name" value="vWA-like"/>
    <property type="match status" value="1"/>
</dbReference>
<keyword evidence="4" id="KW-1185">Reference proteome</keyword>
<feature type="compositionally biased region" description="Basic and acidic residues" evidence="1">
    <location>
        <begin position="166"/>
        <end position="177"/>
    </location>
</feature>
<proteinExistence type="predicted"/>
<reference evidence="3 4" key="1">
    <citation type="submission" date="2019-10" db="EMBL/GenBank/DDBJ databases">
        <title>Nocardia macrotermitis sp. nov. and Nocardia aurantia sp. nov., isolated from the gut of fungus growing-termite Macrotermes natalensis.</title>
        <authorList>
            <person name="Benndorf R."/>
            <person name="Schwitalla J."/>
            <person name="Martin K."/>
            <person name="De Beer W."/>
            <person name="Kaster A.-K."/>
            <person name="Vollmers J."/>
            <person name="Poulsen M."/>
            <person name="Beemelmanns C."/>
        </authorList>
    </citation>
    <scope>NUCLEOTIDE SEQUENCE [LARGE SCALE GENOMIC DNA]</scope>
    <source>
        <strain evidence="3 4">RB20</strain>
    </source>
</reference>
<feature type="domain" description="VWFA" evidence="2">
    <location>
        <begin position="367"/>
        <end position="556"/>
    </location>
</feature>
<dbReference type="InterPro" id="IPR051928">
    <property type="entry name" value="NorD/CobT"/>
</dbReference>
<sequence length="571" mass="60603">MDQGMAADLAETPVGPARFGLLAAGVAGAALRVAPGPVGERAWTDGRVIFLDAESTVPEQITAIAVQASMVAAGSFDSEVVRRLVRRPFPVLQRYLLLEGHRALAANADLLPVVAGSLFDPETAELSDCAATSLALAMGKHPLDDPPREFGAIHPKRLLTAQEKLAERAAPDARPPDSADPEDESPDEQDDDESGGKLPALFDNVVGGQGPLARLFRRMLSLGRESEGGITGGGVPKSARALVKPGRINTGGTGTPIAADAVADLRRDGLSYPEWDVHRRRYRPGWCTVAESDPRPGDHPIPLAPVSNALMRALARLRSSLDHKHRRMQGDDIDVDAVVDERVQLLSGASPDGAVYIESVRCTPDLAVVVLLDISGSAALPSISGGTVHDQQRTAALMLTSALHALGNRVSLYGFYSQGRSAVRALRVKRFDDPLDAAALRRLAALEPAAYTRMGAAIRHGTTIAGEYRSAARTLLVVLSDGLAYDHGYEGAYAESDARRALSEARRQGIGCVCMSVGSETETDALRRVFGTAAHAAVAHPGEVSQVVAPLFRDALRSADLRRRISRARAS</sequence>
<evidence type="ECO:0000259" key="2">
    <source>
        <dbReference type="PROSITE" id="PS50234"/>
    </source>
</evidence>
<dbReference type="PANTHER" id="PTHR41248">
    <property type="entry name" value="NORD PROTEIN"/>
    <property type="match status" value="1"/>
</dbReference>
<dbReference type="Gene3D" id="3.40.50.410">
    <property type="entry name" value="von Willebrand factor, type A domain"/>
    <property type="match status" value="1"/>
</dbReference>
<dbReference type="InterPro" id="IPR036465">
    <property type="entry name" value="vWFA_dom_sf"/>
</dbReference>
<dbReference type="Proteomes" id="UP000438448">
    <property type="component" value="Unassembled WGS sequence"/>
</dbReference>
<dbReference type="PROSITE" id="PS50234">
    <property type="entry name" value="VWFA"/>
    <property type="match status" value="1"/>
</dbReference>
<comment type="caution">
    <text evidence="3">The sequence shown here is derived from an EMBL/GenBank/DDBJ whole genome shotgun (WGS) entry which is preliminary data.</text>
</comment>
<dbReference type="SMART" id="SM00327">
    <property type="entry name" value="VWA"/>
    <property type="match status" value="1"/>
</dbReference>
<protein>
    <recommendedName>
        <fullName evidence="2">VWFA domain-containing protein</fullName>
    </recommendedName>
</protein>
<dbReference type="InterPro" id="IPR002035">
    <property type="entry name" value="VWF_A"/>
</dbReference>
<dbReference type="PANTHER" id="PTHR41248:SF1">
    <property type="entry name" value="NORD PROTEIN"/>
    <property type="match status" value="1"/>
</dbReference>
<dbReference type="EMBL" id="WEGK01000006">
    <property type="protein sequence ID" value="MQY20153.1"/>
    <property type="molecule type" value="Genomic_DNA"/>
</dbReference>
<evidence type="ECO:0000256" key="1">
    <source>
        <dbReference type="SAM" id="MobiDB-lite"/>
    </source>
</evidence>
<feature type="region of interest" description="Disordered" evidence="1">
    <location>
        <begin position="166"/>
        <end position="203"/>
    </location>
</feature>
<feature type="compositionally biased region" description="Acidic residues" evidence="1">
    <location>
        <begin position="179"/>
        <end position="193"/>
    </location>
</feature>
<gene>
    <name evidence="3" type="ORF">NRB20_32490</name>
</gene>
<evidence type="ECO:0000313" key="3">
    <source>
        <dbReference type="EMBL" id="MQY20153.1"/>
    </source>
</evidence>
<organism evidence="3 4">
    <name type="scientific">Nocardia macrotermitis</name>
    <dbReference type="NCBI Taxonomy" id="2585198"/>
    <lineage>
        <taxon>Bacteria</taxon>
        <taxon>Bacillati</taxon>
        <taxon>Actinomycetota</taxon>
        <taxon>Actinomycetes</taxon>
        <taxon>Mycobacteriales</taxon>
        <taxon>Nocardiaceae</taxon>
        <taxon>Nocardia</taxon>
    </lineage>
</organism>
<accession>A0A7K0D344</accession>